<proteinExistence type="predicted"/>
<keyword evidence="4" id="KW-1185">Reference proteome</keyword>
<dbReference type="Proteomes" id="UP000245783">
    <property type="component" value="Unassembled WGS sequence"/>
</dbReference>
<dbReference type="GeneID" id="37037109"/>
<dbReference type="AlphaFoldDB" id="A0A316VTH7"/>
<evidence type="ECO:0000313" key="3">
    <source>
        <dbReference type="EMBL" id="PWN40887.1"/>
    </source>
</evidence>
<feature type="coiled-coil region" evidence="1">
    <location>
        <begin position="103"/>
        <end position="134"/>
    </location>
</feature>
<feature type="region of interest" description="Disordered" evidence="2">
    <location>
        <begin position="177"/>
        <end position="204"/>
    </location>
</feature>
<feature type="compositionally biased region" description="Basic and acidic residues" evidence="2">
    <location>
        <begin position="141"/>
        <end position="161"/>
    </location>
</feature>
<reference evidence="3 4" key="1">
    <citation type="journal article" date="2018" name="Mol. Biol. Evol.">
        <title>Broad Genomic Sampling Reveals a Smut Pathogenic Ancestry of the Fungal Clade Ustilaginomycotina.</title>
        <authorList>
            <person name="Kijpornyongpan T."/>
            <person name="Mondo S.J."/>
            <person name="Barry K."/>
            <person name="Sandor L."/>
            <person name="Lee J."/>
            <person name="Lipzen A."/>
            <person name="Pangilinan J."/>
            <person name="LaButti K."/>
            <person name="Hainaut M."/>
            <person name="Henrissat B."/>
            <person name="Grigoriev I.V."/>
            <person name="Spatafora J.W."/>
            <person name="Aime M.C."/>
        </authorList>
    </citation>
    <scope>NUCLEOTIDE SEQUENCE [LARGE SCALE GENOMIC DNA]</scope>
    <source>
        <strain evidence="3 4">MCA 4658</strain>
    </source>
</reference>
<name>A0A316VTH7_9BASI</name>
<evidence type="ECO:0000256" key="1">
    <source>
        <dbReference type="SAM" id="Coils"/>
    </source>
</evidence>
<evidence type="ECO:0000256" key="2">
    <source>
        <dbReference type="SAM" id="MobiDB-lite"/>
    </source>
</evidence>
<gene>
    <name evidence="3" type="ORF">IE81DRAFT_331312</name>
</gene>
<feature type="compositionally biased region" description="Basic and acidic residues" evidence="2">
    <location>
        <begin position="185"/>
        <end position="204"/>
    </location>
</feature>
<organism evidence="3 4">
    <name type="scientific">Ceraceosorus guamensis</name>
    <dbReference type="NCBI Taxonomy" id="1522189"/>
    <lineage>
        <taxon>Eukaryota</taxon>
        <taxon>Fungi</taxon>
        <taxon>Dikarya</taxon>
        <taxon>Basidiomycota</taxon>
        <taxon>Ustilaginomycotina</taxon>
        <taxon>Exobasidiomycetes</taxon>
        <taxon>Ceraceosorales</taxon>
        <taxon>Ceraceosoraceae</taxon>
        <taxon>Ceraceosorus</taxon>
    </lineage>
</organism>
<feature type="region of interest" description="Disordered" evidence="2">
    <location>
        <begin position="141"/>
        <end position="162"/>
    </location>
</feature>
<dbReference type="EMBL" id="KZ819404">
    <property type="protein sequence ID" value="PWN40887.1"/>
    <property type="molecule type" value="Genomic_DNA"/>
</dbReference>
<sequence length="204" mass="23072">MSTDFALATQSTADAEAKAAHFQEEAAFQHRRALVAESALDAKEHQLECMRNELESQKSCFTKKLRRAEQVDARNSSKSNERNIELEHELSASRKAAFQHGRALVAESALNAKEQELERMRNKLESQKSCFTKKLRRAKRVDARNSSKSNERNIELEHELSPSRAQYSAVYHGLRGLIDSYPAPNDKHNAHLGGDGRRNSRIDA</sequence>
<keyword evidence="1" id="KW-0175">Coiled coil</keyword>
<protein>
    <submittedName>
        <fullName evidence="3">Uncharacterized protein</fullName>
    </submittedName>
</protein>
<accession>A0A316VTH7</accession>
<dbReference type="RefSeq" id="XP_025368047.1">
    <property type="nucleotide sequence ID" value="XM_025515239.1"/>
</dbReference>
<dbReference type="InParanoid" id="A0A316VTH7"/>
<evidence type="ECO:0000313" key="4">
    <source>
        <dbReference type="Proteomes" id="UP000245783"/>
    </source>
</evidence>